<name>A0A2N0HJP9_9SPHN</name>
<dbReference type="Pfam" id="PF00155">
    <property type="entry name" value="Aminotran_1_2"/>
    <property type="match status" value="1"/>
</dbReference>
<dbReference type="Gene3D" id="3.40.640.10">
    <property type="entry name" value="Type I PLP-dependent aspartate aminotransferase-like (Major domain)"/>
    <property type="match status" value="1"/>
</dbReference>
<dbReference type="EMBL" id="PHUF01000003">
    <property type="protein sequence ID" value="PKB19171.1"/>
    <property type="molecule type" value="Genomic_DNA"/>
</dbReference>
<dbReference type="OrthoDB" id="9763453at2"/>
<evidence type="ECO:0000256" key="6">
    <source>
        <dbReference type="ARBA" id="ARBA00022679"/>
    </source>
</evidence>
<evidence type="ECO:0000256" key="5">
    <source>
        <dbReference type="ARBA" id="ARBA00022576"/>
    </source>
</evidence>
<dbReference type="SUPFAM" id="SSF53383">
    <property type="entry name" value="PLP-dependent transferases"/>
    <property type="match status" value="1"/>
</dbReference>
<dbReference type="GO" id="GO:0030170">
    <property type="term" value="F:pyridoxal phosphate binding"/>
    <property type="evidence" value="ECO:0007669"/>
    <property type="project" value="InterPro"/>
</dbReference>
<dbReference type="GO" id="GO:0016212">
    <property type="term" value="F:kynurenine-oxoglutarate transaminase activity"/>
    <property type="evidence" value="ECO:0007669"/>
    <property type="project" value="TreeGrafter"/>
</dbReference>
<gene>
    <name evidence="10" type="ORF">B0I00_1401</name>
</gene>
<dbReference type="PANTHER" id="PTHR43807:SF20">
    <property type="entry name" value="FI04487P"/>
    <property type="match status" value="1"/>
</dbReference>
<dbReference type="GO" id="GO:0005737">
    <property type="term" value="C:cytoplasm"/>
    <property type="evidence" value="ECO:0007669"/>
    <property type="project" value="TreeGrafter"/>
</dbReference>
<keyword evidence="6 10" id="KW-0808">Transferase</keyword>
<comment type="subunit">
    <text evidence="3">Homodimer.</text>
</comment>
<dbReference type="InterPro" id="IPR015422">
    <property type="entry name" value="PyrdxlP-dep_Trfase_small"/>
</dbReference>
<sequence>MTSLAQRLARPASTTVFERMSALARETGAINLGQGFPDLPEPPELIAAAQAALAERSNQYPPMRGLAELRRAIAAYYAAEQGLAVAEEEIVVTSGATEALASALLALVRPGDEVILIQPCYDAYQPLIERAGGTPRFVNLTPPHWTLDQSALAAAITPATRGVVLNSPNNPVGALLDAATLEAIGALCERRDLWVVSDEVWEGTILDGSAHRSALAVPALRDRTVKVGSAGKIFSLTGWKIGWAIAAPPLAGAVAARHQFLTFTTATPLQWAVAEGLALPSAWHREHRARYAHAKARLVRGLTEAGFAVLPASATWFVTIDLAASGLAADDEAVARTLIETAGVASIPVSAFYAEAAERGYVRLCFAKDDGTLDEAVRRLAAFRRGA</sequence>
<comment type="caution">
    <text evidence="10">The sequence shown here is derived from an EMBL/GenBank/DDBJ whole genome shotgun (WGS) entry which is preliminary data.</text>
</comment>
<evidence type="ECO:0000256" key="2">
    <source>
        <dbReference type="ARBA" id="ARBA00007441"/>
    </source>
</evidence>
<evidence type="ECO:0000256" key="4">
    <source>
        <dbReference type="ARBA" id="ARBA00012753"/>
    </source>
</evidence>
<keyword evidence="11" id="KW-1185">Reference proteome</keyword>
<accession>A0A2N0HJP9</accession>
<evidence type="ECO:0000313" key="10">
    <source>
        <dbReference type="EMBL" id="PKB19171.1"/>
    </source>
</evidence>
<keyword evidence="7" id="KW-0663">Pyridoxal phosphate</keyword>
<evidence type="ECO:0000256" key="1">
    <source>
        <dbReference type="ARBA" id="ARBA00001933"/>
    </source>
</evidence>
<evidence type="ECO:0000256" key="7">
    <source>
        <dbReference type="ARBA" id="ARBA00022898"/>
    </source>
</evidence>
<dbReference type="GO" id="GO:0004069">
    <property type="term" value="F:L-aspartate:2-oxoglutarate aminotransferase activity"/>
    <property type="evidence" value="ECO:0007669"/>
    <property type="project" value="UniProtKB-EC"/>
</dbReference>
<dbReference type="EC" id="2.6.1.1" evidence="4"/>
<dbReference type="Gene3D" id="3.90.1150.10">
    <property type="entry name" value="Aspartate Aminotransferase, domain 1"/>
    <property type="match status" value="1"/>
</dbReference>
<dbReference type="AlphaFoldDB" id="A0A2N0HJP9"/>
<dbReference type="FunFam" id="3.40.640.10:FF:000033">
    <property type="entry name" value="Aspartate aminotransferase"/>
    <property type="match status" value="1"/>
</dbReference>
<evidence type="ECO:0000256" key="3">
    <source>
        <dbReference type="ARBA" id="ARBA00011738"/>
    </source>
</evidence>
<evidence type="ECO:0000256" key="8">
    <source>
        <dbReference type="ARBA" id="ARBA00049185"/>
    </source>
</evidence>
<evidence type="ECO:0000313" key="11">
    <source>
        <dbReference type="Proteomes" id="UP000232587"/>
    </source>
</evidence>
<dbReference type="CDD" id="cd00609">
    <property type="entry name" value="AAT_like"/>
    <property type="match status" value="1"/>
</dbReference>
<dbReference type="InterPro" id="IPR015424">
    <property type="entry name" value="PyrdxlP-dep_Trfase"/>
</dbReference>
<reference evidence="10 11" key="1">
    <citation type="submission" date="2017-11" db="EMBL/GenBank/DDBJ databases">
        <title>Genomic Encyclopedia of Type Strains, Phase III (KMG-III): the genomes of soil and plant-associated and newly described type strains.</title>
        <authorList>
            <person name="Whitman W."/>
        </authorList>
    </citation>
    <scope>NUCLEOTIDE SEQUENCE [LARGE SCALE GENOMIC DNA]</scope>
    <source>
        <strain evidence="10 11">CGMCC 1.12274</strain>
    </source>
</reference>
<dbReference type="InterPro" id="IPR051326">
    <property type="entry name" value="Kynurenine-oxoglutarate_AT"/>
</dbReference>
<dbReference type="PANTHER" id="PTHR43807">
    <property type="entry name" value="FI04487P"/>
    <property type="match status" value="1"/>
</dbReference>
<comment type="similarity">
    <text evidence="2">Belongs to the class-I pyridoxal-phosphate-dependent aminotransferase family.</text>
</comment>
<dbReference type="Proteomes" id="UP000232587">
    <property type="component" value="Unassembled WGS sequence"/>
</dbReference>
<comment type="cofactor">
    <cofactor evidence="1">
        <name>pyridoxal 5'-phosphate</name>
        <dbReference type="ChEBI" id="CHEBI:597326"/>
    </cofactor>
</comment>
<evidence type="ECO:0000259" key="9">
    <source>
        <dbReference type="Pfam" id="PF00155"/>
    </source>
</evidence>
<comment type="catalytic activity">
    <reaction evidence="8">
        <text>L-aspartate + 2-oxoglutarate = oxaloacetate + L-glutamate</text>
        <dbReference type="Rhea" id="RHEA:21824"/>
        <dbReference type="ChEBI" id="CHEBI:16452"/>
        <dbReference type="ChEBI" id="CHEBI:16810"/>
        <dbReference type="ChEBI" id="CHEBI:29985"/>
        <dbReference type="ChEBI" id="CHEBI:29991"/>
        <dbReference type="EC" id="2.6.1.1"/>
    </reaction>
</comment>
<keyword evidence="5 10" id="KW-0032">Aminotransferase</keyword>
<dbReference type="NCBIfam" id="NF006488">
    <property type="entry name" value="PRK08912.1"/>
    <property type="match status" value="1"/>
</dbReference>
<dbReference type="RefSeq" id="WP_100866676.1">
    <property type="nucleotide sequence ID" value="NZ_PHUF01000003.1"/>
</dbReference>
<dbReference type="InterPro" id="IPR015421">
    <property type="entry name" value="PyrdxlP-dep_Trfase_major"/>
</dbReference>
<organism evidence="10 11">
    <name type="scientific">Novosphingobium kunmingense</name>
    <dbReference type="NCBI Taxonomy" id="1211806"/>
    <lineage>
        <taxon>Bacteria</taxon>
        <taxon>Pseudomonadati</taxon>
        <taxon>Pseudomonadota</taxon>
        <taxon>Alphaproteobacteria</taxon>
        <taxon>Sphingomonadales</taxon>
        <taxon>Sphingomonadaceae</taxon>
        <taxon>Novosphingobium</taxon>
    </lineage>
</organism>
<feature type="domain" description="Aminotransferase class I/classII large" evidence="9">
    <location>
        <begin position="29"/>
        <end position="380"/>
    </location>
</feature>
<proteinExistence type="inferred from homology"/>
<dbReference type="InterPro" id="IPR004839">
    <property type="entry name" value="Aminotransferase_I/II_large"/>
</dbReference>
<protein>
    <recommendedName>
        <fullName evidence="4">aspartate transaminase</fullName>
        <ecNumber evidence="4">2.6.1.1</ecNumber>
    </recommendedName>
</protein>